<dbReference type="AlphaFoldDB" id="A0AA39HK05"/>
<keyword evidence="3" id="KW-1185">Reference proteome</keyword>
<accession>A0AA39HK05</accession>
<dbReference type="Proteomes" id="UP001175271">
    <property type="component" value="Unassembled WGS sequence"/>
</dbReference>
<dbReference type="EMBL" id="JAUCMV010000004">
    <property type="protein sequence ID" value="KAK0406183.1"/>
    <property type="molecule type" value="Genomic_DNA"/>
</dbReference>
<feature type="compositionally biased region" description="Polar residues" evidence="1">
    <location>
        <begin position="83"/>
        <end position="93"/>
    </location>
</feature>
<evidence type="ECO:0000313" key="3">
    <source>
        <dbReference type="Proteomes" id="UP001175271"/>
    </source>
</evidence>
<evidence type="ECO:0000256" key="1">
    <source>
        <dbReference type="SAM" id="MobiDB-lite"/>
    </source>
</evidence>
<feature type="region of interest" description="Disordered" evidence="1">
    <location>
        <begin position="74"/>
        <end position="93"/>
    </location>
</feature>
<organism evidence="2 3">
    <name type="scientific">Steinernema hermaphroditum</name>
    <dbReference type="NCBI Taxonomy" id="289476"/>
    <lineage>
        <taxon>Eukaryota</taxon>
        <taxon>Metazoa</taxon>
        <taxon>Ecdysozoa</taxon>
        <taxon>Nematoda</taxon>
        <taxon>Chromadorea</taxon>
        <taxon>Rhabditida</taxon>
        <taxon>Tylenchina</taxon>
        <taxon>Panagrolaimomorpha</taxon>
        <taxon>Strongyloidoidea</taxon>
        <taxon>Steinernematidae</taxon>
        <taxon>Steinernema</taxon>
    </lineage>
</organism>
<evidence type="ECO:0000313" key="2">
    <source>
        <dbReference type="EMBL" id="KAK0406183.1"/>
    </source>
</evidence>
<proteinExistence type="predicted"/>
<comment type="caution">
    <text evidence="2">The sequence shown here is derived from an EMBL/GenBank/DDBJ whole genome shotgun (WGS) entry which is preliminary data.</text>
</comment>
<reference evidence="2" key="1">
    <citation type="submission" date="2023-06" db="EMBL/GenBank/DDBJ databases">
        <title>Genomic analysis of the entomopathogenic nematode Steinernema hermaphroditum.</title>
        <authorList>
            <person name="Schwarz E.M."/>
            <person name="Heppert J.K."/>
            <person name="Baniya A."/>
            <person name="Schwartz H.T."/>
            <person name="Tan C.-H."/>
            <person name="Antoshechkin I."/>
            <person name="Sternberg P.W."/>
            <person name="Goodrich-Blair H."/>
            <person name="Dillman A.R."/>
        </authorList>
    </citation>
    <scope>NUCLEOTIDE SEQUENCE</scope>
    <source>
        <strain evidence="2">PS9179</strain>
        <tissue evidence="2">Whole animal</tissue>
    </source>
</reference>
<protein>
    <submittedName>
        <fullName evidence="2">Uncharacterized protein</fullName>
    </submittedName>
</protein>
<name>A0AA39HK05_9BILA</name>
<sequence length="93" mass="10250">MASAASESESSLATAINFLDDVTTAREFNVLYSYRLVRGAAKTHDTSYNSTTLPSTISSFCDISAFYDEAKMGLSTDSDRSSQENSVYLFQYE</sequence>
<gene>
    <name evidence="2" type="ORF">QR680_018417</name>
</gene>